<proteinExistence type="predicted"/>
<protein>
    <recommendedName>
        <fullName evidence="4">Phosphoglycerate mutase family protein</fullName>
    </recommendedName>
</protein>
<reference evidence="2 3" key="1">
    <citation type="submission" date="2016-12" db="EMBL/GenBank/DDBJ databases">
        <title>The genomes of Aspergillus section Nigri reveals drivers in fungal speciation.</title>
        <authorList>
            <consortium name="DOE Joint Genome Institute"/>
            <person name="Vesth T.C."/>
            <person name="Nybo J."/>
            <person name="Theobald S."/>
            <person name="Brandl J."/>
            <person name="Frisvad J.C."/>
            <person name="Nielsen K.F."/>
            <person name="Lyhne E.K."/>
            <person name="Kogle M.E."/>
            <person name="Kuo A."/>
            <person name="Riley R."/>
            <person name="Clum A."/>
            <person name="Nolan M."/>
            <person name="Lipzen A."/>
            <person name="Salamov A."/>
            <person name="Henrissat B."/>
            <person name="Wiebenga A."/>
            <person name="De Vries R.P."/>
            <person name="Grigoriev I.V."/>
            <person name="Mortensen U.H."/>
            <person name="Andersen M.R."/>
            <person name="Baker S.E."/>
        </authorList>
    </citation>
    <scope>NUCLEOTIDE SEQUENCE [LARGE SCALE GENOMIC DNA]</scope>
    <source>
        <strain evidence="2 3">CBS 115572</strain>
    </source>
</reference>
<dbReference type="EMBL" id="MSFK01000010">
    <property type="protein sequence ID" value="PWY90331.1"/>
    <property type="molecule type" value="Genomic_DNA"/>
</dbReference>
<evidence type="ECO:0008006" key="4">
    <source>
        <dbReference type="Google" id="ProtNLM"/>
    </source>
</evidence>
<dbReference type="RefSeq" id="XP_025468709.1">
    <property type="nucleotide sequence ID" value="XM_025607997.1"/>
</dbReference>
<accession>A0A317WWQ8</accession>
<evidence type="ECO:0000256" key="1">
    <source>
        <dbReference type="SAM" id="SignalP"/>
    </source>
</evidence>
<name>A0A317WWQ8_9EURO</name>
<dbReference type="GeneID" id="37110140"/>
<feature type="signal peptide" evidence="1">
    <location>
        <begin position="1"/>
        <end position="20"/>
    </location>
</feature>
<evidence type="ECO:0000313" key="3">
    <source>
        <dbReference type="Proteomes" id="UP000246702"/>
    </source>
</evidence>
<keyword evidence="1" id="KW-0732">Signal</keyword>
<dbReference type="Proteomes" id="UP000246702">
    <property type="component" value="Unassembled WGS sequence"/>
</dbReference>
<dbReference type="OrthoDB" id="425925at2759"/>
<gene>
    <name evidence="2" type="ORF">BO94DRAFT_462973</name>
</gene>
<comment type="caution">
    <text evidence="2">The sequence shown here is derived from an EMBL/GenBank/DDBJ whole genome shotgun (WGS) entry which is preliminary data.</text>
</comment>
<organism evidence="2 3">
    <name type="scientific">Aspergillus sclerotioniger CBS 115572</name>
    <dbReference type="NCBI Taxonomy" id="1450535"/>
    <lineage>
        <taxon>Eukaryota</taxon>
        <taxon>Fungi</taxon>
        <taxon>Dikarya</taxon>
        <taxon>Ascomycota</taxon>
        <taxon>Pezizomycotina</taxon>
        <taxon>Eurotiomycetes</taxon>
        <taxon>Eurotiomycetidae</taxon>
        <taxon>Eurotiales</taxon>
        <taxon>Aspergillaceae</taxon>
        <taxon>Aspergillus</taxon>
        <taxon>Aspergillus subgen. Circumdati</taxon>
    </lineage>
</organism>
<feature type="chain" id="PRO_5016389878" description="Phosphoglycerate mutase family protein" evidence="1">
    <location>
        <begin position="21"/>
        <end position="175"/>
    </location>
</feature>
<dbReference type="STRING" id="1450535.A0A317WWQ8"/>
<keyword evidence="3" id="KW-1185">Reference proteome</keyword>
<evidence type="ECO:0000313" key="2">
    <source>
        <dbReference type="EMBL" id="PWY90331.1"/>
    </source>
</evidence>
<sequence length="175" mass="18956">MYSKLSISFGLLATAALALADSTVYLIRHGEKPSDGATGLSSVGSERAQCLKTVFGPDSDYNIGYIIAEQPKSDGKRDRPYETVLPLAEELGLTIDTSCTKADAKCVKKLVKHYSGSGNILICWEHGELTSIVEELGDDNAPTYPSDRFDLIWTDPSPYTDITDITSEDCPGLDD</sequence>
<dbReference type="AlphaFoldDB" id="A0A317WWQ8"/>